<feature type="region of interest" description="Disordered" evidence="1">
    <location>
        <begin position="1"/>
        <end position="20"/>
    </location>
</feature>
<name>A0A345Y6S5_9NEIS</name>
<gene>
    <name evidence="2" type="ORF">DWG20_09320</name>
</gene>
<proteinExistence type="predicted"/>
<dbReference type="InterPro" id="IPR006429">
    <property type="entry name" value="Phage_lambda_portal"/>
</dbReference>
<reference evidence="2 3" key="1">
    <citation type="submission" date="2018-07" db="EMBL/GenBank/DDBJ databases">
        <title>Crenobacter cavernae sp. nov., isolated from a karst cave.</title>
        <authorList>
            <person name="Zhu H."/>
        </authorList>
    </citation>
    <scope>NUCLEOTIDE SEQUENCE [LARGE SCALE GENOMIC DNA]</scope>
    <source>
        <strain evidence="2 3">K1W11S-77</strain>
    </source>
</reference>
<dbReference type="Pfam" id="PF05136">
    <property type="entry name" value="Phage_portal_2"/>
    <property type="match status" value="1"/>
</dbReference>
<dbReference type="GO" id="GO:0005198">
    <property type="term" value="F:structural molecule activity"/>
    <property type="evidence" value="ECO:0007669"/>
    <property type="project" value="InterPro"/>
</dbReference>
<sequence>MNWIKRLFGSKPTPPPEVHKRGFSAAQASRLTASWSASPTTVNQDLQRGLKALRARSRDLARNNDYARSFVRMAVRNIVGPEGFGLQVQAPRPDGTIDEQDSNYIEAAFWRWAKRGSCEVTGQHSFLTLCRVLVETLARDGEVLIRRVKGRGPFGYQLQLIDPSLLDEALNSQLSEQKRIVMGVEVDEWGAAQAYHLRQPSSYGPLHKRIPADEIWHVFLPLEIGQQRGVPWMTTGMLRLNMLAGYEEAAVTAARVGAAKMGFFTQSEDAPDGHGIGTADTAGNLITDAEPGTFEALPAGWDFKSFDPDYPHALYGQFVKSCLRGISAGLGVSYNGLASDLEGVNYSSIRAGLLEERDEWMALQSWLIDAVLSPLYSEWLPLAMLSGQLNLPMAKLAKFDNARWQGRRWAWVDPLKDMQASVLAIENGLSTWTDVLTGMGVDPQDFRRRFERDLDEWGPLLARIKQMNTPAKAGVSASGGNDAKDE</sequence>
<dbReference type="OrthoDB" id="622132at2"/>
<dbReference type="KEGG" id="ccah:DWG20_09320"/>
<evidence type="ECO:0000313" key="2">
    <source>
        <dbReference type="EMBL" id="AXK39627.1"/>
    </source>
</evidence>
<dbReference type="RefSeq" id="WP_115433559.1">
    <property type="nucleotide sequence ID" value="NZ_CP031337.1"/>
</dbReference>
<protein>
    <submittedName>
        <fullName evidence="2">Phage portal protein</fullName>
    </submittedName>
</protein>
<evidence type="ECO:0000313" key="3">
    <source>
        <dbReference type="Proteomes" id="UP000254537"/>
    </source>
</evidence>
<dbReference type="NCBIfam" id="TIGR01539">
    <property type="entry name" value="portal_lambda"/>
    <property type="match status" value="1"/>
</dbReference>
<accession>A0A345Y6S5</accession>
<dbReference type="Proteomes" id="UP000254537">
    <property type="component" value="Chromosome"/>
</dbReference>
<evidence type="ECO:0000256" key="1">
    <source>
        <dbReference type="SAM" id="MobiDB-lite"/>
    </source>
</evidence>
<organism evidence="2 3">
    <name type="scientific">Crenobacter cavernae</name>
    <dbReference type="NCBI Taxonomy" id="2290923"/>
    <lineage>
        <taxon>Bacteria</taxon>
        <taxon>Pseudomonadati</taxon>
        <taxon>Pseudomonadota</taxon>
        <taxon>Betaproteobacteria</taxon>
        <taxon>Neisseriales</taxon>
        <taxon>Neisseriaceae</taxon>
        <taxon>Crenobacter</taxon>
    </lineage>
</organism>
<dbReference type="GO" id="GO:0019068">
    <property type="term" value="P:virion assembly"/>
    <property type="evidence" value="ECO:0007669"/>
    <property type="project" value="InterPro"/>
</dbReference>
<dbReference type="EMBL" id="CP031337">
    <property type="protein sequence ID" value="AXK39627.1"/>
    <property type="molecule type" value="Genomic_DNA"/>
</dbReference>
<dbReference type="AlphaFoldDB" id="A0A345Y6S5"/>